<dbReference type="PANTHER" id="PTHR35804:SF1">
    <property type="entry name" value="LYSINE EXPORTER LYSO"/>
    <property type="match status" value="1"/>
</dbReference>
<dbReference type="InterPro" id="IPR005642">
    <property type="entry name" value="LysO"/>
</dbReference>
<dbReference type="EMBL" id="AWGA01000057">
    <property type="protein sequence ID" value="TEA27040.1"/>
    <property type="molecule type" value="Genomic_DNA"/>
</dbReference>
<keyword evidence="1" id="KW-0472">Membrane</keyword>
<gene>
    <name evidence="2" type="ORF">O970_05880</name>
</gene>
<feature type="transmembrane region" description="Helical" evidence="1">
    <location>
        <begin position="162"/>
        <end position="185"/>
    </location>
</feature>
<sequence length="300" mass="32920">MYSSLLIILSSFFFGYTIKLRNKIYLEKINVLLSLCIYAILFLMGVSLAQLDNIDQHFQTIFYSVAITFICTFGCNCMCLIGFDIFTPRKNTNNNQQPLPSRLKMMVESLQICLALIAGFLVGLYPSHLFVYASKISEIILILLLFMVGIQLRSNGLTIKQILINKAGLTSALVVIISAFIGGYFSALMLDLPLKTGLALASSFGWYSLSGILVTEAHGPVIGSIAFFNDLLRELIAIMLIPSLIYKYKFTAVGICGATSMDFTLPILQKGGGSAIVPMAVVQGFILSLLAPILLAIFNY</sequence>
<feature type="transmembrane region" description="Helical" evidence="1">
    <location>
        <begin position="205"/>
        <end position="229"/>
    </location>
</feature>
<keyword evidence="1" id="KW-0812">Transmembrane</keyword>
<organism evidence="2 3">
    <name type="scientific">Candidatus Schmidhempelia bombi str. Bimp</name>
    <dbReference type="NCBI Taxonomy" id="1387197"/>
    <lineage>
        <taxon>Bacteria</taxon>
        <taxon>Pseudomonadati</taxon>
        <taxon>Pseudomonadota</taxon>
        <taxon>Gammaproteobacteria</taxon>
        <taxon>Orbales</taxon>
        <taxon>Orbaceae</taxon>
        <taxon>Candidatus Schmidhempelia</taxon>
    </lineage>
</organism>
<feature type="transmembrane region" description="Helical" evidence="1">
    <location>
        <begin position="107"/>
        <end position="125"/>
    </location>
</feature>
<feature type="transmembrane region" description="Helical" evidence="1">
    <location>
        <begin position="275"/>
        <end position="298"/>
    </location>
</feature>
<keyword evidence="1" id="KW-1133">Transmembrane helix</keyword>
<feature type="transmembrane region" description="Helical" evidence="1">
    <location>
        <begin position="61"/>
        <end position="86"/>
    </location>
</feature>
<feature type="transmembrane region" description="Helical" evidence="1">
    <location>
        <begin position="250"/>
        <end position="269"/>
    </location>
</feature>
<evidence type="ECO:0000313" key="2">
    <source>
        <dbReference type="EMBL" id="TEA27040.1"/>
    </source>
</evidence>
<keyword evidence="3" id="KW-1185">Reference proteome</keyword>
<dbReference type="PANTHER" id="PTHR35804">
    <property type="entry name" value="LYSINE EXPORTER LYSO"/>
    <property type="match status" value="1"/>
</dbReference>
<accession>A0AB94ICA4</accession>
<reference evidence="2 3" key="1">
    <citation type="journal article" date="2014" name="Appl. Environ. Microbiol.">
        <title>Genomic features of a bumble bee symbiont reflect its host environment.</title>
        <authorList>
            <person name="Martinson V.G."/>
            <person name="Magoc T."/>
            <person name="Koch H."/>
            <person name="Salzberg S.L."/>
            <person name="Moran N.A."/>
        </authorList>
    </citation>
    <scope>NUCLEOTIDE SEQUENCE [LARGE SCALE GENOMIC DNA]</scope>
    <source>
        <strain evidence="2 3">Bimp</strain>
    </source>
</reference>
<dbReference type="GO" id="GO:0015661">
    <property type="term" value="F:L-lysine efflux transmembrane transporter activity"/>
    <property type="evidence" value="ECO:0007669"/>
    <property type="project" value="InterPro"/>
</dbReference>
<dbReference type="GO" id="GO:0005886">
    <property type="term" value="C:plasma membrane"/>
    <property type="evidence" value="ECO:0007669"/>
    <property type="project" value="TreeGrafter"/>
</dbReference>
<feature type="transmembrane region" description="Helical" evidence="1">
    <location>
        <begin position="131"/>
        <end position="150"/>
    </location>
</feature>
<proteinExistence type="predicted"/>
<protein>
    <submittedName>
        <fullName evidence="2">Lysine exporter LysO family protein</fullName>
    </submittedName>
</protein>
<dbReference type="RefSeq" id="WP_024496210.1">
    <property type="nucleotide sequence ID" value="NZ_AWGA01000057.1"/>
</dbReference>
<name>A0AB94ICA4_9GAMM</name>
<dbReference type="AlphaFoldDB" id="A0AB94ICA4"/>
<dbReference type="Proteomes" id="UP000506160">
    <property type="component" value="Unassembled WGS sequence"/>
</dbReference>
<feature type="transmembrane region" description="Helical" evidence="1">
    <location>
        <begin position="6"/>
        <end position="22"/>
    </location>
</feature>
<evidence type="ECO:0000256" key="1">
    <source>
        <dbReference type="SAM" id="Phobius"/>
    </source>
</evidence>
<comment type="caution">
    <text evidence="2">The sequence shown here is derived from an EMBL/GenBank/DDBJ whole genome shotgun (WGS) entry which is preliminary data.</text>
</comment>
<feature type="transmembrane region" description="Helical" evidence="1">
    <location>
        <begin position="29"/>
        <end position="49"/>
    </location>
</feature>
<dbReference type="Pfam" id="PF03956">
    <property type="entry name" value="Lys_export"/>
    <property type="match status" value="1"/>
</dbReference>
<evidence type="ECO:0000313" key="3">
    <source>
        <dbReference type="Proteomes" id="UP000506160"/>
    </source>
</evidence>